<gene>
    <name evidence="2" type="ORF">AB7A72_11615</name>
</gene>
<evidence type="ECO:0000313" key="2">
    <source>
        <dbReference type="EMBL" id="MEY2251651.1"/>
    </source>
</evidence>
<proteinExistence type="predicted"/>
<evidence type="ECO:0000313" key="3">
    <source>
        <dbReference type="Proteomes" id="UP001562178"/>
    </source>
</evidence>
<accession>A0ABV4B3Y1</accession>
<dbReference type="NCBIfam" id="TIGR01167">
    <property type="entry name" value="LPXTG_anchor"/>
    <property type="match status" value="1"/>
</dbReference>
<name>A0ABV4B3Y1_9BURK</name>
<keyword evidence="3" id="KW-1185">Reference proteome</keyword>
<keyword evidence="1" id="KW-0472">Membrane</keyword>
<organism evidence="2 3">
    <name type="scientific">Comamonas sediminis</name>
    <dbReference type="NCBI Taxonomy" id="1783360"/>
    <lineage>
        <taxon>Bacteria</taxon>
        <taxon>Pseudomonadati</taxon>
        <taxon>Pseudomonadota</taxon>
        <taxon>Betaproteobacteria</taxon>
        <taxon>Burkholderiales</taxon>
        <taxon>Comamonadaceae</taxon>
        <taxon>Comamonas</taxon>
    </lineage>
</organism>
<comment type="caution">
    <text evidence="2">The sequence shown here is derived from an EMBL/GenBank/DDBJ whole genome shotgun (WGS) entry which is preliminary data.</text>
</comment>
<evidence type="ECO:0000256" key="1">
    <source>
        <dbReference type="SAM" id="Phobius"/>
    </source>
</evidence>
<reference evidence="2 3" key="1">
    <citation type="journal article" date="2016" name="Int. J. Syst. Evol. Microbiol.">
        <title>Description of Comamonas sediminis sp. nov., isolated from lagoon sediments.</title>
        <authorList>
            <person name="Subhash Y."/>
            <person name="Bang J.J."/>
            <person name="You T.H."/>
            <person name="Lee S.S."/>
        </authorList>
    </citation>
    <scope>NUCLEOTIDE SEQUENCE [LARGE SCALE GENOMIC DNA]</scope>
    <source>
        <strain evidence="2 3">JCM 31169</strain>
    </source>
</reference>
<feature type="transmembrane region" description="Helical" evidence="1">
    <location>
        <begin position="12"/>
        <end position="31"/>
    </location>
</feature>
<keyword evidence="1" id="KW-1133">Transmembrane helix</keyword>
<keyword evidence="1" id="KW-0812">Transmembrane</keyword>
<dbReference type="EMBL" id="JBGBDC010000004">
    <property type="protein sequence ID" value="MEY2251651.1"/>
    <property type="molecule type" value="Genomic_DNA"/>
</dbReference>
<sequence>MAAPTPVPATSLLGLLALSSLMGLAGVGSFFRRRS</sequence>
<dbReference type="RefSeq" id="WP_369460066.1">
    <property type="nucleotide sequence ID" value="NZ_JBGBDC010000004.1"/>
</dbReference>
<protein>
    <submittedName>
        <fullName evidence="2">LPXTG cell wall anchor domain-containing protein</fullName>
    </submittedName>
</protein>
<dbReference type="Proteomes" id="UP001562178">
    <property type="component" value="Unassembled WGS sequence"/>
</dbReference>